<keyword evidence="3" id="KW-0804">Transcription</keyword>
<sequence length="140" mass="15793">MDDTDRQLIALLRDNARLPVVALAKKLRVARATVQNRIARLEADGTIVGYTVRLRPEAEAHRIRAIMSIEIEGHHAEEVRRQLRGHPNVIALHTTNGRWDLMAELRTDTLEMFDSVLNAIRSIEGISSTETSILLSTHKL</sequence>
<dbReference type="RefSeq" id="WP_141288077.1">
    <property type="nucleotide sequence ID" value="NZ_BAAAEW010000042.1"/>
</dbReference>
<proteinExistence type="predicted"/>
<evidence type="ECO:0000313" key="6">
    <source>
        <dbReference type="Proteomes" id="UP001500279"/>
    </source>
</evidence>
<gene>
    <name evidence="5" type="ORF">GCM10009107_54640</name>
</gene>
<keyword evidence="6" id="KW-1185">Reference proteome</keyword>
<name>A0ABN1KHL8_9BURK</name>
<dbReference type="PROSITE" id="PS50956">
    <property type="entry name" value="HTH_ASNC_2"/>
    <property type="match status" value="1"/>
</dbReference>
<dbReference type="InterPro" id="IPR019887">
    <property type="entry name" value="Tscrpt_reg_AsnC/Lrp_C"/>
</dbReference>
<dbReference type="SUPFAM" id="SSF46785">
    <property type="entry name" value="Winged helix' DNA-binding domain"/>
    <property type="match status" value="1"/>
</dbReference>
<dbReference type="InterPro" id="IPR011008">
    <property type="entry name" value="Dimeric_a/b-barrel"/>
</dbReference>
<dbReference type="Gene3D" id="3.30.70.920">
    <property type="match status" value="1"/>
</dbReference>
<protein>
    <submittedName>
        <fullName evidence="5">Lrp/AsnC family transcriptional regulator</fullName>
    </submittedName>
</protein>
<reference evidence="5 6" key="1">
    <citation type="journal article" date="2019" name="Int. J. Syst. Evol. Microbiol.">
        <title>The Global Catalogue of Microorganisms (GCM) 10K type strain sequencing project: providing services to taxonomists for standard genome sequencing and annotation.</title>
        <authorList>
            <consortium name="The Broad Institute Genomics Platform"/>
            <consortium name="The Broad Institute Genome Sequencing Center for Infectious Disease"/>
            <person name="Wu L."/>
            <person name="Ma J."/>
        </authorList>
    </citation>
    <scope>NUCLEOTIDE SEQUENCE [LARGE SCALE GENOMIC DNA]</scope>
    <source>
        <strain evidence="5 6">JCM 15503</strain>
    </source>
</reference>
<evidence type="ECO:0000313" key="5">
    <source>
        <dbReference type="EMBL" id="GAA0766459.1"/>
    </source>
</evidence>
<evidence type="ECO:0000256" key="3">
    <source>
        <dbReference type="ARBA" id="ARBA00023163"/>
    </source>
</evidence>
<evidence type="ECO:0000259" key="4">
    <source>
        <dbReference type="PROSITE" id="PS50956"/>
    </source>
</evidence>
<dbReference type="Pfam" id="PF13404">
    <property type="entry name" value="HTH_AsnC-type"/>
    <property type="match status" value="1"/>
</dbReference>
<dbReference type="Pfam" id="PF01037">
    <property type="entry name" value="AsnC_trans_reg"/>
    <property type="match status" value="1"/>
</dbReference>
<evidence type="ECO:0000256" key="2">
    <source>
        <dbReference type="ARBA" id="ARBA00023125"/>
    </source>
</evidence>
<keyword evidence="1" id="KW-0805">Transcription regulation</keyword>
<dbReference type="Gene3D" id="1.10.10.10">
    <property type="entry name" value="Winged helix-like DNA-binding domain superfamily/Winged helix DNA-binding domain"/>
    <property type="match status" value="1"/>
</dbReference>
<dbReference type="EMBL" id="BAAAEW010000042">
    <property type="protein sequence ID" value="GAA0766459.1"/>
    <property type="molecule type" value="Genomic_DNA"/>
</dbReference>
<dbReference type="InterPro" id="IPR000485">
    <property type="entry name" value="AsnC-type_HTH_dom"/>
</dbReference>
<dbReference type="InterPro" id="IPR036388">
    <property type="entry name" value="WH-like_DNA-bd_sf"/>
</dbReference>
<comment type="caution">
    <text evidence="5">The sequence shown here is derived from an EMBL/GenBank/DDBJ whole genome shotgun (WGS) entry which is preliminary data.</text>
</comment>
<dbReference type="Proteomes" id="UP001500279">
    <property type="component" value="Unassembled WGS sequence"/>
</dbReference>
<dbReference type="InterPro" id="IPR036390">
    <property type="entry name" value="WH_DNA-bd_sf"/>
</dbReference>
<feature type="domain" description="HTH asnC-type" evidence="4">
    <location>
        <begin position="1"/>
        <end position="62"/>
    </location>
</feature>
<dbReference type="PANTHER" id="PTHR30154">
    <property type="entry name" value="LEUCINE-RESPONSIVE REGULATORY PROTEIN"/>
    <property type="match status" value="1"/>
</dbReference>
<organism evidence="5 6">
    <name type="scientific">Ideonella azotifigens</name>
    <dbReference type="NCBI Taxonomy" id="513160"/>
    <lineage>
        <taxon>Bacteria</taxon>
        <taxon>Pseudomonadati</taxon>
        <taxon>Pseudomonadota</taxon>
        <taxon>Betaproteobacteria</taxon>
        <taxon>Burkholderiales</taxon>
        <taxon>Sphaerotilaceae</taxon>
        <taxon>Ideonella</taxon>
    </lineage>
</organism>
<accession>A0ABN1KHL8</accession>
<keyword evidence="2" id="KW-0238">DNA-binding</keyword>
<dbReference type="SMART" id="SM00344">
    <property type="entry name" value="HTH_ASNC"/>
    <property type="match status" value="1"/>
</dbReference>
<dbReference type="SUPFAM" id="SSF54909">
    <property type="entry name" value="Dimeric alpha+beta barrel"/>
    <property type="match status" value="1"/>
</dbReference>
<evidence type="ECO:0000256" key="1">
    <source>
        <dbReference type="ARBA" id="ARBA00023015"/>
    </source>
</evidence>
<dbReference type="InterPro" id="IPR019888">
    <property type="entry name" value="Tscrpt_reg_AsnC-like"/>
</dbReference>
<dbReference type="PANTHER" id="PTHR30154:SF53">
    <property type="entry name" value="HTH-TYPE TRANSCRIPTIONAL REGULATOR LRPC"/>
    <property type="match status" value="1"/>
</dbReference>
<dbReference type="PRINTS" id="PR00033">
    <property type="entry name" value="HTHASNC"/>
</dbReference>